<accession>A0ABQ3I532</accession>
<sequence length="107" mass="12641">MALCFESVKVAYTVFNQVKNKHIPNLLIPAFPEDTADWSQEEKSNPRRNMVCGYDQKYDNGWESLFFYVEDPTEELKADFQEWAKAVPNTSISRLDKESGYWRFGWF</sequence>
<comment type="caution">
    <text evidence="1">The sequence shown here is derived from an EMBL/GenBank/DDBJ whole genome shotgun (WGS) entry which is preliminary data.</text>
</comment>
<gene>
    <name evidence="1" type="ORF">GCM10011340_20280</name>
</gene>
<protein>
    <submittedName>
        <fullName evidence="1">Uncharacterized protein</fullName>
    </submittedName>
</protein>
<evidence type="ECO:0000313" key="2">
    <source>
        <dbReference type="Proteomes" id="UP000658258"/>
    </source>
</evidence>
<name>A0ABQ3I532_9BACT</name>
<dbReference type="EMBL" id="BNAG01000003">
    <property type="protein sequence ID" value="GHE65155.1"/>
    <property type="molecule type" value="Genomic_DNA"/>
</dbReference>
<organism evidence="1 2">
    <name type="scientific">Roseivirga thermotolerans</name>
    <dbReference type="NCBI Taxonomy" id="1758176"/>
    <lineage>
        <taxon>Bacteria</taxon>
        <taxon>Pseudomonadati</taxon>
        <taxon>Bacteroidota</taxon>
        <taxon>Cytophagia</taxon>
        <taxon>Cytophagales</taxon>
        <taxon>Roseivirgaceae</taxon>
        <taxon>Roseivirga</taxon>
    </lineage>
</organism>
<dbReference type="Proteomes" id="UP000658258">
    <property type="component" value="Unassembled WGS sequence"/>
</dbReference>
<keyword evidence="2" id="KW-1185">Reference proteome</keyword>
<reference evidence="2" key="1">
    <citation type="journal article" date="2019" name="Int. J. Syst. Evol. Microbiol.">
        <title>The Global Catalogue of Microorganisms (GCM) 10K type strain sequencing project: providing services to taxonomists for standard genome sequencing and annotation.</title>
        <authorList>
            <consortium name="The Broad Institute Genomics Platform"/>
            <consortium name="The Broad Institute Genome Sequencing Center for Infectious Disease"/>
            <person name="Wu L."/>
            <person name="Ma J."/>
        </authorList>
    </citation>
    <scope>NUCLEOTIDE SEQUENCE [LARGE SCALE GENOMIC DNA]</scope>
    <source>
        <strain evidence="2">CGMCC 1.15111</strain>
    </source>
</reference>
<evidence type="ECO:0000313" key="1">
    <source>
        <dbReference type="EMBL" id="GHE65155.1"/>
    </source>
</evidence>
<proteinExistence type="predicted"/>
<dbReference type="RefSeq" id="WP_189630148.1">
    <property type="nucleotide sequence ID" value="NZ_BNAG01000003.1"/>
</dbReference>